<dbReference type="Proteomes" id="UP000233551">
    <property type="component" value="Unassembled WGS sequence"/>
</dbReference>
<evidence type="ECO:0000256" key="2">
    <source>
        <dbReference type="SAM" id="SignalP"/>
    </source>
</evidence>
<feature type="transmembrane region" description="Helical" evidence="1">
    <location>
        <begin position="79"/>
        <end position="97"/>
    </location>
</feature>
<feature type="transmembrane region" description="Helical" evidence="1">
    <location>
        <begin position="118"/>
        <end position="140"/>
    </location>
</feature>
<keyword evidence="2" id="KW-0732">Signal</keyword>
<evidence type="ECO:0000313" key="4">
    <source>
        <dbReference type="EMBL" id="PKI55185.1"/>
    </source>
</evidence>
<keyword evidence="1" id="KW-0472">Membrane</keyword>
<comment type="caution">
    <text evidence="3">The sequence shown here is derived from an EMBL/GenBank/DDBJ whole genome shotgun (WGS) entry which is preliminary data.</text>
</comment>
<keyword evidence="1" id="KW-0812">Transmembrane</keyword>
<evidence type="ECO:0000313" key="3">
    <source>
        <dbReference type="EMBL" id="OWM70638.1"/>
    </source>
</evidence>
<feature type="signal peptide" evidence="2">
    <location>
        <begin position="1"/>
        <end position="17"/>
    </location>
</feature>
<dbReference type="EMBL" id="MTKT01004609">
    <property type="protein sequence ID" value="OWM70638.1"/>
    <property type="molecule type" value="Genomic_DNA"/>
</dbReference>
<evidence type="ECO:0000313" key="5">
    <source>
        <dbReference type="Proteomes" id="UP000197138"/>
    </source>
</evidence>
<dbReference type="GeneID" id="116213934"/>
<sequence length="245" mass="27646">MSQVAARLLLLLRPIRASLHSSLSCSKAPQFVRVQSWIKGLEAGPLARPAAFGHRFLGRRSFDTRNFCRRGGKVGVGSAFGASVIVGIVTFLPEVTYSFDDEHEEWVGASDEEYDQKVFWTFAGKIWLPVIFTLTVLLNLDHPMQLVLKVILFLFSTRPSPSSVYLFIEQMRCRSMLREPHISRFKSLYASKVEICDYKLLCLARVDMRGQKLTLVGILGGWWKLSLSPGNGSCLVSKLYQRLSQ</sequence>
<evidence type="ECO:0000313" key="6">
    <source>
        <dbReference type="Proteomes" id="UP000233551"/>
    </source>
</evidence>
<feature type="chain" id="PRO_5014071657" evidence="2">
    <location>
        <begin position="18"/>
        <end position="245"/>
    </location>
</feature>
<dbReference type="AlphaFoldDB" id="A0A218WDU5"/>
<evidence type="ECO:0000256" key="1">
    <source>
        <dbReference type="SAM" id="Phobius"/>
    </source>
</evidence>
<accession>A0A218WDU5</accession>
<dbReference type="EMBL" id="PGOL01001723">
    <property type="protein sequence ID" value="PKI55185.1"/>
    <property type="molecule type" value="Genomic_DNA"/>
</dbReference>
<keyword evidence="6" id="KW-1185">Reference proteome</keyword>
<proteinExistence type="predicted"/>
<reference evidence="4 6" key="3">
    <citation type="submission" date="2017-11" db="EMBL/GenBank/DDBJ databases">
        <title>De-novo sequencing of pomegranate (Punica granatum L.) genome.</title>
        <authorList>
            <person name="Akparov Z."/>
            <person name="Amiraslanov A."/>
            <person name="Hajiyeva S."/>
            <person name="Abbasov M."/>
            <person name="Kaur K."/>
            <person name="Hamwieh A."/>
            <person name="Solovyev V."/>
            <person name="Salamov A."/>
            <person name="Braich B."/>
            <person name="Kosarev P."/>
            <person name="Mahmoud A."/>
            <person name="Hajiyev E."/>
            <person name="Babayeva S."/>
            <person name="Izzatullayeva V."/>
            <person name="Mammadov A."/>
            <person name="Mammadov A."/>
            <person name="Sharifova S."/>
            <person name="Ojaghi J."/>
            <person name="Eynullazada K."/>
            <person name="Bayramov B."/>
            <person name="Abdulazimova A."/>
            <person name="Shahmuradov I."/>
        </authorList>
    </citation>
    <scope>NUCLEOTIDE SEQUENCE [LARGE SCALE GENOMIC DNA]</scope>
    <source>
        <strain evidence="4">AG2017</strain>
        <strain evidence="6">cv. AG2017</strain>
        <tissue evidence="4">Leaf</tissue>
    </source>
</reference>
<dbReference type="OrthoDB" id="748084at2759"/>
<reference evidence="5" key="1">
    <citation type="journal article" date="2017" name="Plant J.">
        <title>The pomegranate (Punica granatum L.) genome and the genomics of punicalagin biosynthesis.</title>
        <authorList>
            <person name="Qin G."/>
            <person name="Xu C."/>
            <person name="Ming R."/>
            <person name="Tang H."/>
            <person name="Guyot R."/>
            <person name="Kramer E.M."/>
            <person name="Hu Y."/>
            <person name="Yi X."/>
            <person name="Qi Y."/>
            <person name="Xu X."/>
            <person name="Gao Z."/>
            <person name="Pan H."/>
            <person name="Jian J."/>
            <person name="Tian Y."/>
            <person name="Yue Z."/>
            <person name="Xu Y."/>
        </authorList>
    </citation>
    <scope>NUCLEOTIDE SEQUENCE [LARGE SCALE GENOMIC DNA]</scope>
    <source>
        <strain evidence="5">cv. Dabenzi</strain>
    </source>
</reference>
<protein>
    <submittedName>
        <fullName evidence="3">Uncharacterized protein</fullName>
    </submittedName>
</protein>
<keyword evidence="1" id="KW-1133">Transmembrane helix</keyword>
<reference evidence="3" key="2">
    <citation type="submission" date="2017-06" db="EMBL/GenBank/DDBJ databases">
        <title>The pomegranate genome and the genomics of punicalagin biosynthesis.</title>
        <authorList>
            <person name="Xu C."/>
        </authorList>
    </citation>
    <scope>NUCLEOTIDE SEQUENCE [LARGE SCALE GENOMIC DNA]</scope>
    <source>
        <tissue evidence="3">Fresh leaf</tissue>
    </source>
</reference>
<gene>
    <name evidence="3" type="ORF">CDL15_Pgr014311</name>
    <name evidence="4" type="ORF">CRG98_024476</name>
</gene>
<dbReference type="Proteomes" id="UP000197138">
    <property type="component" value="Unassembled WGS sequence"/>
</dbReference>
<name>A0A218WDU5_PUNGR</name>
<organism evidence="3 5">
    <name type="scientific">Punica granatum</name>
    <name type="common">Pomegranate</name>
    <dbReference type="NCBI Taxonomy" id="22663"/>
    <lineage>
        <taxon>Eukaryota</taxon>
        <taxon>Viridiplantae</taxon>
        <taxon>Streptophyta</taxon>
        <taxon>Embryophyta</taxon>
        <taxon>Tracheophyta</taxon>
        <taxon>Spermatophyta</taxon>
        <taxon>Magnoliopsida</taxon>
        <taxon>eudicotyledons</taxon>
        <taxon>Gunneridae</taxon>
        <taxon>Pentapetalae</taxon>
        <taxon>rosids</taxon>
        <taxon>malvids</taxon>
        <taxon>Myrtales</taxon>
        <taxon>Lythraceae</taxon>
        <taxon>Punica</taxon>
    </lineage>
</organism>